<dbReference type="GO" id="GO:0016301">
    <property type="term" value="F:kinase activity"/>
    <property type="evidence" value="ECO:0007669"/>
    <property type="project" value="UniProtKB-KW"/>
</dbReference>
<dbReference type="PROSITE" id="PS00830">
    <property type="entry name" value="GREAB_2"/>
    <property type="match status" value="1"/>
</dbReference>
<dbReference type="SUPFAM" id="SSF54534">
    <property type="entry name" value="FKBP-like"/>
    <property type="match status" value="1"/>
</dbReference>
<dbReference type="Gene3D" id="3.10.50.30">
    <property type="entry name" value="Transcription elongation factor, GreA/GreB, C-terminal domain"/>
    <property type="match status" value="1"/>
</dbReference>
<dbReference type="Gene3D" id="1.10.286.20">
    <property type="match status" value="1"/>
</dbReference>
<dbReference type="InterPro" id="IPR023459">
    <property type="entry name" value="Tscrpt_elong_fac_GreA/B_fam"/>
</dbReference>
<keyword evidence="4" id="KW-1185">Reference proteome</keyword>
<name>A0A430HSU0_9BURK</name>
<evidence type="ECO:0000313" key="4">
    <source>
        <dbReference type="Proteomes" id="UP000278085"/>
    </source>
</evidence>
<dbReference type="PANTHER" id="PTHR30437">
    <property type="entry name" value="TRANSCRIPTION ELONGATION FACTOR GREA"/>
    <property type="match status" value="1"/>
</dbReference>
<dbReference type="OrthoDB" id="192847at2"/>
<protein>
    <submittedName>
        <fullName evidence="3">Nucleoside diphosphate kinase regulator</fullName>
    </submittedName>
</protein>
<dbReference type="AlphaFoldDB" id="A0A430HSU0"/>
<dbReference type="NCBIfam" id="NF004396">
    <property type="entry name" value="PRK05753.1"/>
    <property type="match status" value="1"/>
</dbReference>
<dbReference type="InterPro" id="IPR001437">
    <property type="entry name" value="Tscrpt_elong_fac_GreA/B_C"/>
</dbReference>
<dbReference type="InterPro" id="IPR036953">
    <property type="entry name" value="GreA/GreB_C_sf"/>
</dbReference>
<proteinExistence type="predicted"/>
<comment type="caution">
    <text evidence="3">The sequence shown here is derived from an EMBL/GenBank/DDBJ whole genome shotgun (WGS) entry which is preliminary data.</text>
</comment>
<dbReference type="GO" id="GO:0070063">
    <property type="term" value="F:RNA polymerase binding"/>
    <property type="evidence" value="ECO:0007669"/>
    <property type="project" value="InterPro"/>
</dbReference>
<gene>
    <name evidence="3" type="ORF">EJB06_00130</name>
</gene>
<dbReference type="FunFam" id="3.10.50.30:FF:000002">
    <property type="entry name" value="Regulator of nucleoside diphosphate kinase"/>
    <property type="match status" value="1"/>
</dbReference>
<evidence type="ECO:0000259" key="2">
    <source>
        <dbReference type="Pfam" id="PF14760"/>
    </source>
</evidence>
<keyword evidence="3" id="KW-0418">Kinase</keyword>
<evidence type="ECO:0000259" key="1">
    <source>
        <dbReference type="Pfam" id="PF01272"/>
    </source>
</evidence>
<feature type="domain" description="Transcription elongation factor GreA/GreB C-terminal" evidence="1">
    <location>
        <begin position="49"/>
        <end position="125"/>
    </location>
</feature>
<dbReference type="Proteomes" id="UP000278085">
    <property type="component" value="Unassembled WGS sequence"/>
</dbReference>
<dbReference type="GO" id="GO:0032784">
    <property type="term" value="P:regulation of DNA-templated transcription elongation"/>
    <property type="evidence" value="ECO:0007669"/>
    <property type="project" value="InterPro"/>
</dbReference>
<dbReference type="GO" id="GO:0006354">
    <property type="term" value="P:DNA-templated transcription elongation"/>
    <property type="evidence" value="ECO:0007669"/>
    <property type="project" value="TreeGrafter"/>
</dbReference>
<dbReference type="Pfam" id="PF01272">
    <property type="entry name" value="GreA_GreB"/>
    <property type="match status" value="1"/>
</dbReference>
<dbReference type="GO" id="GO:0003677">
    <property type="term" value="F:DNA binding"/>
    <property type="evidence" value="ECO:0007669"/>
    <property type="project" value="InterPro"/>
</dbReference>
<organism evidence="3 4">
    <name type="scientific">Massilia atriviolacea</name>
    <dbReference type="NCBI Taxonomy" id="2495579"/>
    <lineage>
        <taxon>Bacteria</taxon>
        <taxon>Pseudomonadati</taxon>
        <taxon>Pseudomonadota</taxon>
        <taxon>Betaproteobacteria</taxon>
        <taxon>Burkholderiales</taxon>
        <taxon>Oxalobacteraceae</taxon>
        <taxon>Telluria group</taxon>
        <taxon>Massilia</taxon>
    </lineage>
</organism>
<dbReference type="PANTHER" id="PTHR30437:SF5">
    <property type="entry name" value="REGULATOR OF NUCLEOSIDE DIPHOSPHATE KINASE"/>
    <property type="match status" value="1"/>
</dbReference>
<dbReference type="InterPro" id="IPR018151">
    <property type="entry name" value="TF_GreA/GreB_CS"/>
</dbReference>
<dbReference type="InterPro" id="IPR029462">
    <property type="entry name" value="Rnk_N"/>
</dbReference>
<accession>A0A430HSU0</accession>
<dbReference type="Pfam" id="PF14760">
    <property type="entry name" value="Rnk_N"/>
    <property type="match status" value="1"/>
</dbReference>
<sequence>MRPNIIVSSVDMQRLETLLDSLPAAQAEVRNVLLDELARAELVEPDEMPPNVVTMNSRVRFTLDAPAEEFNLTLAYPKDMRLDGEHISILSPVGNALIGLAAGDSIDWTRPDGASFQLTVLDVLYQPERAGELHR</sequence>
<evidence type="ECO:0000313" key="3">
    <source>
        <dbReference type="EMBL" id="RSZ60596.1"/>
    </source>
</evidence>
<reference evidence="3 4" key="1">
    <citation type="submission" date="2018-12" db="EMBL/GenBank/DDBJ databases">
        <authorList>
            <person name="Yang E."/>
        </authorList>
    </citation>
    <scope>NUCLEOTIDE SEQUENCE [LARGE SCALE GENOMIC DNA]</scope>
    <source>
        <strain evidence="3 4">SOD</strain>
    </source>
</reference>
<dbReference type="EMBL" id="RXLQ01000001">
    <property type="protein sequence ID" value="RSZ60596.1"/>
    <property type="molecule type" value="Genomic_DNA"/>
</dbReference>
<feature type="domain" description="Regulator of nucleoside diphosphate kinase N-terminal" evidence="2">
    <location>
        <begin position="3"/>
        <end position="43"/>
    </location>
</feature>
<keyword evidence="3" id="KW-0808">Transferase</keyword>
<dbReference type="RefSeq" id="WP_126071980.1">
    <property type="nucleotide sequence ID" value="NZ_CP051166.1"/>
</dbReference>